<proteinExistence type="predicted"/>
<organism evidence="1 2">
    <name type="scientific">Halorubrum laminariae</name>
    <dbReference type="NCBI Taxonomy" id="1433523"/>
    <lineage>
        <taxon>Archaea</taxon>
        <taxon>Methanobacteriati</taxon>
        <taxon>Methanobacteriota</taxon>
        <taxon>Stenosarchaea group</taxon>
        <taxon>Halobacteria</taxon>
        <taxon>Halobacteriales</taxon>
        <taxon>Haloferacaceae</taxon>
        <taxon>Halorubrum</taxon>
    </lineage>
</organism>
<sequence length="76" mass="8220">MCDSYVIDQPEAAQAARESADHGTFEVVVLDADDAELGTLDRTFSNDFDATMAARDAEIPDIGVSTEIRDATDETH</sequence>
<evidence type="ECO:0000313" key="2">
    <source>
        <dbReference type="Proteomes" id="UP001597185"/>
    </source>
</evidence>
<dbReference type="RefSeq" id="WP_256418062.1">
    <property type="nucleotide sequence ID" value="NZ_JANHDL010000004.1"/>
</dbReference>
<dbReference type="AlphaFoldDB" id="A0ABD6C033"/>
<dbReference type="EMBL" id="JBHUDB010000002">
    <property type="protein sequence ID" value="MFD1570240.1"/>
    <property type="molecule type" value="Genomic_DNA"/>
</dbReference>
<keyword evidence="2" id="KW-1185">Reference proteome</keyword>
<reference evidence="1 2" key="1">
    <citation type="journal article" date="2019" name="Int. J. Syst. Evol. Microbiol.">
        <title>The Global Catalogue of Microorganisms (GCM) 10K type strain sequencing project: providing services to taxonomists for standard genome sequencing and annotation.</title>
        <authorList>
            <consortium name="The Broad Institute Genomics Platform"/>
            <consortium name="The Broad Institute Genome Sequencing Center for Infectious Disease"/>
            <person name="Wu L."/>
            <person name="Ma J."/>
        </authorList>
    </citation>
    <scope>NUCLEOTIDE SEQUENCE [LARGE SCALE GENOMIC DNA]</scope>
    <source>
        <strain evidence="1 2">CGMCC 1.12689</strain>
    </source>
</reference>
<comment type="caution">
    <text evidence="1">The sequence shown here is derived from an EMBL/GenBank/DDBJ whole genome shotgun (WGS) entry which is preliminary data.</text>
</comment>
<name>A0ABD6C033_9EURY</name>
<accession>A0ABD6C033</accession>
<protein>
    <submittedName>
        <fullName evidence="1">Uncharacterized protein</fullName>
    </submittedName>
</protein>
<gene>
    <name evidence="1" type="ORF">ACFR9T_06515</name>
</gene>
<dbReference type="Proteomes" id="UP001597185">
    <property type="component" value="Unassembled WGS sequence"/>
</dbReference>
<evidence type="ECO:0000313" key="1">
    <source>
        <dbReference type="EMBL" id="MFD1570240.1"/>
    </source>
</evidence>